<sequence length="97" mass="10587">SSFSAFRDCYTKCFIFCIILPSQTLCSCTTNCLKDCIFPDEEGNASGKKQQPDSLAFCKIGCAFTACSRFSSERNPNGDKVDDCVGTCSQNCNKSFS</sequence>
<dbReference type="PANTHER" id="PTHR36312">
    <property type="entry name" value="THIONIN-LIKE PROTEIN 1"/>
    <property type="match status" value="1"/>
</dbReference>
<reference evidence="1 2" key="1">
    <citation type="journal article" date="2013" name="BMC Genomics">
        <title>The miniature genome of a carnivorous plant Genlisea aurea contains a low number of genes and short non-coding sequences.</title>
        <authorList>
            <person name="Leushkin E.V."/>
            <person name="Sutormin R.A."/>
            <person name="Nabieva E.R."/>
            <person name="Penin A.A."/>
            <person name="Kondrashov A.S."/>
            <person name="Logacheva M.D."/>
        </authorList>
    </citation>
    <scope>NUCLEOTIDE SEQUENCE [LARGE SCALE GENOMIC DNA]</scope>
</reference>
<evidence type="ECO:0000313" key="2">
    <source>
        <dbReference type="Proteomes" id="UP000015453"/>
    </source>
</evidence>
<accession>S8C7S1</accession>
<keyword evidence="2" id="KW-1185">Reference proteome</keyword>
<protein>
    <recommendedName>
        <fullName evidence="3">Thionin-like protein 2</fullName>
    </recommendedName>
</protein>
<dbReference type="PANTHER" id="PTHR36312:SF1">
    <property type="entry name" value="OS01G0594500 PROTEIN"/>
    <property type="match status" value="1"/>
</dbReference>
<feature type="non-terminal residue" evidence="1">
    <location>
        <position position="1"/>
    </location>
</feature>
<evidence type="ECO:0000313" key="1">
    <source>
        <dbReference type="EMBL" id="EPS62825.1"/>
    </source>
</evidence>
<organism evidence="1 2">
    <name type="scientific">Genlisea aurea</name>
    <dbReference type="NCBI Taxonomy" id="192259"/>
    <lineage>
        <taxon>Eukaryota</taxon>
        <taxon>Viridiplantae</taxon>
        <taxon>Streptophyta</taxon>
        <taxon>Embryophyta</taxon>
        <taxon>Tracheophyta</taxon>
        <taxon>Spermatophyta</taxon>
        <taxon>Magnoliopsida</taxon>
        <taxon>eudicotyledons</taxon>
        <taxon>Gunneridae</taxon>
        <taxon>Pentapetalae</taxon>
        <taxon>asterids</taxon>
        <taxon>lamiids</taxon>
        <taxon>Lamiales</taxon>
        <taxon>Lentibulariaceae</taxon>
        <taxon>Genlisea</taxon>
    </lineage>
</organism>
<dbReference type="InterPro" id="IPR038975">
    <property type="entry name" value="THNL"/>
</dbReference>
<evidence type="ECO:0008006" key="3">
    <source>
        <dbReference type="Google" id="ProtNLM"/>
    </source>
</evidence>
<dbReference type="OrthoDB" id="653285at2759"/>
<dbReference type="AlphaFoldDB" id="S8C7S1"/>
<proteinExistence type="predicted"/>
<dbReference type="Proteomes" id="UP000015453">
    <property type="component" value="Unassembled WGS sequence"/>
</dbReference>
<name>S8C7S1_9LAMI</name>
<comment type="caution">
    <text evidence="1">The sequence shown here is derived from an EMBL/GenBank/DDBJ whole genome shotgun (WGS) entry which is preliminary data.</text>
</comment>
<gene>
    <name evidence="1" type="ORF">M569_11967</name>
</gene>
<dbReference type="EMBL" id="AUSU01005866">
    <property type="protein sequence ID" value="EPS62825.1"/>
    <property type="molecule type" value="Genomic_DNA"/>
</dbReference>